<proteinExistence type="predicted"/>
<dbReference type="Gene3D" id="2.40.10.220">
    <property type="entry name" value="predicted glycosyltransferase like domains"/>
    <property type="match status" value="1"/>
</dbReference>
<accession>A0A3B0TED1</accession>
<dbReference type="GO" id="GO:0035438">
    <property type="term" value="F:cyclic-di-GMP binding"/>
    <property type="evidence" value="ECO:0007669"/>
    <property type="project" value="InterPro"/>
</dbReference>
<sequence length="147" mass="16969">MSEEKYQILEEEDQRKYKRLSSSFPVEFTIVRLQGNLPGINWEKGCTRNVSKTGLCLETSQLSEATMNFLSNENIFLDLRIQVPLSPKAVKAVGEVVWFRKKKDEGQEHYYVGLHFRSIPHSSLKLMLRHAKVKSFFNLFVSKGKAS</sequence>
<dbReference type="EMBL" id="UOEN01000128">
    <property type="protein sequence ID" value="VAW12822.1"/>
    <property type="molecule type" value="Genomic_DNA"/>
</dbReference>
<dbReference type="Pfam" id="PF07238">
    <property type="entry name" value="PilZ"/>
    <property type="match status" value="1"/>
</dbReference>
<dbReference type="SUPFAM" id="SSF141371">
    <property type="entry name" value="PilZ domain-like"/>
    <property type="match status" value="1"/>
</dbReference>
<dbReference type="InterPro" id="IPR009875">
    <property type="entry name" value="PilZ_domain"/>
</dbReference>
<name>A0A3B0TED1_9ZZZZ</name>
<protein>
    <recommendedName>
        <fullName evidence="1">PilZ domain-containing protein</fullName>
    </recommendedName>
</protein>
<reference evidence="2" key="1">
    <citation type="submission" date="2018-06" db="EMBL/GenBank/DDBJ databases">
        <authorList>
            <person name="Zhirakovskaya E."/>
        </authorList>
    </citation>
    <scope>NUCLEOTIDE SEQUENCE</scope>
</reference>
<evidence type="ECO:0000313" key="2">
    <source>
        <dbReference type="EMBL" id="VAW12822.1"/>
    </source>
</evidence>
<organism evidence="2">
    <name type="scientific">hydrothermal vent metagenome</name>
    <dbReference type="NCBI Taxonomy" id="652676"/>
    <lineage>
        <taxon>unclassified sequences</taxon>
        <taxon>metagenomes</taxon>
        <taxon>ecological metagenomes</taxon>
    </lineage>
</organism>
<feature type="domain" description="PilZ" evidence="1">
    <location>
        <begin position="13"/>
        <end position="129"/>
    </location>
</feature>
<gene>
    <name evidence="2" type="ORF">MNBD_BACTEROID05-277</name>
</gene>
<evidence type="ECO:0000259" key="1">
    <source>
        <dbReference type="Pfam" id="PF07238"/>
    </source>
</evidence>
<dbReference type="AlphaFoldDB" id="A0A3B0TED1"/>